<organism evidence="2 3">
    <name type="scientific">Polaribacter pacificus</name>
    <dbReference type="NCBI Taxonomy" id="1775173"/>
    <lineage>
        <taxon>Bacteria</taxon>
        <taxon>Pseudomonadati</taxon>
        <taxon>Bacteroidota</taxon>
        <taxon>Flavobacteriia</taxon>
        <taxon>Flavobacteriales</taxon>
        <taxon>Flavobacteriaceae</taxon>
    </lineage>
</organism>
<dbReference type="AlphaFoldDB" id="A0A917MDX2"/>
<comment type="caution">
    <text evidence="2">The sequence shown here is derived from an EMBL/GenBank/DDBJ whole genome shotgun (WGS) entry which is preliminary data.</text>
</comment>
<keyword evidence="3" id="KW-1185">Reference proteome</keyword>
<accession>A0A917MDX2</accession>
<dbReference type="EMBL" id="BMJW01000002">
    <property type="protein sequence ID" value="GGG98254.1"/>
    <property type="molecule type" value="Genomic_DNA"/>
</dbReference>
<feature type="signal peptide" evidence="1">
    <location>
        <begin position="1"/>
        <end position="21"/>
    </location>
</feature>
<reference evidence="2" key="1">
    <citation type="journal article" date="2014" name="Int. J. Syst. Evol. Microbiol.">
        <title>Complete genome sequence of Corynebacterium casei LMG S-19264T (=DSM 44701T), isolated from a smear-ripened cheese.</title>
        <authorList>
            <consortium name="US DOE Joint Genome Institute (JGI-PGF)"/>
            <person name="Walter F."/>
            <person name="Albersmeier A."/>
            <person name="Kalinowski J."/>
            <person name="Ruckert C."/>
        </authorList>
    </citation>
    <scope>NUCLEOTIDE SEQUENCE</scope>
    <source>
        <strain evidence="2">CGMCC 1.15763</strain>
    </source>
</reference>
<protein>
    <recommendedName>
        <fullName evidence="4">YD repeat-containing protein</fullName>
    </recommendedName>
</protein>
<dbReference type="Gene3D" id="2.180.10.10">
    <property type="entry name" value="RHS repeat-associated core"/>
    <property type="match status" value="1"/>
</dbReference>
<evidence type="ECO:0000313" key="3">
    <source>
        <dbReference type="Proteomes" id="UP000633278"/>
    </source>
</evidence>
<proteinExistence type="predicted"/>
<feature type="chain" id="PRO_5037667807" description="YD repeat-containing protein" evidence="1">
    <location>
        <begin position="22"/>
        <end position="302"/>
    </location>
</feature>
<name>A0A917MDX2_9FLAO</name>
<dbReference type="RefSeq" id="WP_188598747.1">
    <property type="nucleotide sequence ID" value="NZ_CP150664.1"/>
</dbReference>
<keyword evidence="1" id="KW-0732">Signal</keyword>
<gene>
    <name evidence="2" type="ORF">GCM10011416_15440</name>
</gene>
<reference evidence="2" key="2">
    <citation type="submission" date="2020-09" db="EMBL/GenBank/DDBJ databases">
        <authorList>
            <person name="Sun Q."/>
            <person name="Zhou Y."/>
        </authorList>
    </citation>
    <scope>NUCLEOTIDE SEQUENCE</scope>
    <source>
        <strain evidence="2">CGMCC 1.15763</strain>
    </source>
</reference>
<dbReference type="PROSITE" id="PS51257">
    <property type="entry name" value="PROKAR_LIPOPROTEIN"/>
    <property type="match status" value="1"/>
</dbReference>
<evidence type="ECO:0000313" key="2">
    <source>
        <dbReference type="EMBL" id="GGG98254.1"/>
    </source>
</evidence>
<dbReference type="Proteomes" id="UP000633278">
    <property type="component" value="Unassembled WGS sequence"/>
</dbReference>
<evidence type="ECO:0008006" key="4">
    <source>
        <dbReference type="Google" id="ProtNLM"/>
    </source>
</evidence>
<evidence type="ECO:0000256" key="1">
    <source>
        <dbReference type="SAM" id="SignalP"/>
    </source>
</evidence>
<sequence>MILKSKTIVLIGLLISISFLSCTKNDQTFDDCNTENTPLIFNKIIKQSEWISGTDPAKTTTDKSFITEYIYNELNLLVKETFNPIENVNLYKYSCDNNLEEFNNTHYNRINKYNSKGELIYMEGHDGLYSYNLTYEGQSVLVRGTNQGVDVEIKIELNSDNLVRKLTRNNSYSIFDYDSNGNLIKAVDFDLNDEIKYEFKLDYDQNPNPFFGQLKSAYLSKFIYLFQYNSLYGIDGITYYIDNYGFPYFKNNLFQINQKIEDEEFETILDVKFTYDLHKYPKTFVTSTFGGIFKRFYTFTYH</sequence>